<dbReference type="AlphaFoldDB" id="A0A426XNV8"/>
<name>A0A426XNV8_ENSVE</name>
<evidence type="ECO:0000313" key="12">
    <source>
        <dbReference type="Proteomes" id="UP001222027"/>
    </source>
</evidence>
<evidence type="ECO:0000256" key="4">
    <source>
        <dbReference type="ARBA" id="ARBA00022801"/>
    </source>
</evidence>
<keyword evidence="4" id="KW-0378">Hydrolase</keyword>
<dbReference type="GO" id="GO:0009840">
    <property type="term" value="C:chloroplastic endopeptidase Clp complex"/>
    <property type="evidence" value="ECO:0007669"/>
    <property type="project" value="UniProtKB-ARBA"/>
</dbReference>
<dbReference type="InterPro" id="IPR029045">
    <property type="entry name" value="ClpP/crotonase-like_dom_sf"/>
</dbReference>
<dbReference type="Proteomes" id="UP000287651">
    <property type="component" value="Unassembled WGS sequence"/>
</dbReference>
<dbReference type="EMBL" id="JAQQAF010000002">
    <property type="protein sequence ID" value="KAJ8506151.1"/>
    <property type="molecule type" value="Genomic_DNA"/>
</dbReference>
<proteinExistence type="inferred from homology"/>
<dbReference type="PANTHER" id="PTHR10381">
    <property type="entry name" value="ATP-DEPENDENT CLP PROTEASE PROTEOLYTIC SUBUNIT"/>
    <property type="match status" value="1"/>
</dbReference>
<dbReference type="GO" id="GO:0009534">
    <property type="term" value="C:chloroplast thylakoid"/>
    <property type="evidence" value="ECO:0007669"/>
    <property type="project" value="UniProtKB-ARBA"/>
</dbReference>
<dbReference type="GO" id="GO:0004176">
    <property type="term" value="F:ATP-dependent peptidase activity"/>
    <property type="evidence" value="ECO:0007669"/>
    <property type="project" value="InterPro"/>
</dbReference>
<dbReference type="GO" id="GO:0004252">
    <property type="term" value="F:serine-type endopeptidase activity"/>
    <property type="evidence" value="ECO:0007669"/>
    <property type="project" value="UniProtKB-EC"/>
</dbReference>
<dbReference type="FunFam" id="3.90.226.10:FF:000001">
    <property type="entry name" value="ATP-dependent Clp protease proteolytic subunit"/>
    <property type="match status" value="1"/>
</dbReference>
<evidence type="ECO:0000256" key="2">
    <source>
        <dbReference type="ARBA" id="ARBA00011607"/>
    </source>
</evidence>
<dbReference type="Proteomes" id="UP001222027">
    <property type="component" value="Unassembled WGS sequence"/>
</dbReference>
<dbReference type="HAMAP" id="MF_00444">
    <property type="entry name" value="ClpP"/>
    <property type="match status" value="1"/>
</dbReference>
<keyword evidence="3" id="KW-0645">Protease</keyword>
<dbReference type="InterPro" id="IPR023562">
    <property type="entry name" value="ClpP/TepA"/>
</dbReference>
<evidence type="ECO:0000256" key="1">
    <source>
        <dbReference type="ARBA" id="ARBA00007039"/>
    </source>
</evidence>
<evidence type="ECO:0000256" key="5">
    <source>
        <dbReference type="ARBA" id="ARBA00022825"/>
    </source>
</evidence>
<comment type="similarity">
    <text evidence="1 8">Belongs to the peptidase S14 family.</text>
</comment>
<evidence type="ECO:0000256" key="3">
    <source>
        <dbReference type="ARBA" id="ARBA00022670"/>
    </source>
</evidence>
<reference evidence="9 12" key="3">
    <citation type="submission" date="2022-12" db="EMBL/GenBank/DDBJ databases">
        <title>Chromosome-scale assembly of the Ensete ventricosum genome.</title>
        <authorList>
            <person name="Dussert Y."/>
            <person name="Stocks J."/>
            <person name="Wendawek A."/>
            <person name="Woldeyes F."/>
            <person name="Nichols R.A."/>
            <person name="Borrell J.S."/>
        </authorList>
    </citation>
    <scope>NUCLEOTIDE SEQUENCE [LARGE SCALE GENOMIC DNA]</scope>
    <source>
        <strain evidence="12">cv. Maze</strain>
        <strain evidence="9">MazeRef_0001</strain>
        <tissue evidence="9">Seeds</tissue>
    </source>
</reference>
<keyword evidence="12" id="KW-1185">Reference proteome</keyword>
<dbReference type="PROSITE" id="PS00381">
    <property type="entry name" value="CLP_PROTEASE_SER"/>
    <property type="match status" value="1"/>
</dbReference>
<evidence type="ECO:0000256" key="6">
    <source>
        <dbReference type="ARBA" id="ARBA00034021"/>
    </source>
</evidence>
<dbReference type="Pfam" id="PF00574">
    <property type="entry name" value="CLP_protease"/>
    <property type="match status" value="1"/>
</dbReference>
<evidence type="ECO:0000256" key="7">
    <source>
        <dbReference type="PROSITE-ProRule" id="PRU10085"/>
    </source>
</evidence>
<evidence type="ECO:0000256" key="8">
    <source>
        <dbReference type="RuleBase" id="RU003567"/>
    </source>
</evidence>
<dbReference type="PRINTS" id="PR00127">
    <property type="entry name" value="CLPPROTEASEP"/>
</dbReference>
<dbReference type="GO" id="GO:0051117">
    <property type="term" value="F:ATPase binding"/>
    <property type="evidence" value="ECO:0007669"/>
    <property type="project" value="TreeGrafter"/>
</dbReference>
<protein>
    <recommendedName>
        <fullName evidence="8">ATP-dependent Clp protease proteolytic subunit</fullName>
    </recommendedName>
</protein>
<dbReference type="OrthoDB" id="2017408at2759"/>
<evidence type="ECO:0000313" key="10">
    <source>
        <dbReference type="EMBL" id="RRT41176.1"/>
    </source>
</evidence>
<comment type="caution">
    <text evidence="10">The sequence shown here is derived from an EMBL/GenBank/DDBJ whole genome shotgun (WGS) entry which is preliminary data.</text>
</comment>
<evidence type="ECO:0000313" key="11">
    <source>
        <dbReference type="Proteomes" id="UP000287651"/>
    </source>
</evidence>
<dbReference type="PANTHER" id="PTHR10381:SF11">
    <property type="entry name" value="ATP-DEPENDENT CLP PROTEASE PROTEOLYTIC SUBUNIT, MITOCHONDRIAL"/>
    <property type="match status" value="1"/>
</dbReference>
<reference evidence="10" key="2">
    <citation type="submission" date="2018-09" db="EMBL/GenBank/DDBJ databases">
        <authorList>
            <person name="Harrison J."/>
            <person name="Moore K.A."/>
            <person name="Paszkiewicz K."/>
            <person name="Jones T."/>
            <person name="Grant M."/>
            <person name="Ambacheew D."/>
            <person name="Muzemil S."/>
            <person name="Studholme D."/>
        </authorList>
    </citation>
    <scope>NUCLEOTIDE SEQUENCE</scope>
</reference>
<sequence length="267" mass="28972">MDPKACIVDTPRCYPPLRRCSPTRHRPLWCPRLALSGSLRHSARRAVVSSAGSARAYSVPLVIEHTKHGEMAYDVFSRLLKDRIVCVNGVISDEIAAVIVAQLLFLESQDPSKTINMYVNSPGGAITAGLAIYDTMQYISSPISTLCLGQAASMGSLLLAAGATGDRRALPHSRIMINQPSGGASGQATDIAIQAKEILKVRDHLNAIYACHTGQPIERIRQFMERDTFMSPEEAKEFGLLDEVIVHRPLAGAPPAKHDEPSLHGSR</sequence>
<reference evidence="10 11" key="1">
    <citation type="journal article" date="2014" name="Agronomy (Basel)">
        <title>A Draft Genome Sequence for Ensete ventricosum, the Drought-Tolerant Tree Against Hunger.</title>
        <authorList>
            <person name="Harrison J."/>
            <person name="Moore K.A."/>
            <person name="Paszkiewicz K."/>
            <person name="Jones T."/>
            <person name="Grant M."/>
            <person name="Ambacheew D."/>
            <person name="Muzemil S."/>
            <person name="Studholme D.J."/>
        </authorList>
    </citation>
    <scope>NUCLEOTIDE SEQUENCE [LARGE SCALE GENOMIC DNA]</scope>
</reference>
<comment type="catalytic activity">
    <reaction evidence="6 7">
        <text>Hydrolysis of proteins to small peptides in the presence of ATP and magnesium. alpha-casein is the usual test substrate. In the absence of ATP, only oligopeptides shorter than five residues are hydrolyzed (such as succinyl-Leu-Tyr-|-NHMec, and Leu-Tyr-Leu-|-Tyr-Trp, in which cleavage of the -Tyr-|-Leu- and -Tyr-|-Trp bonds also occurs).</text>
        <dbReference type="EC" id="3.4.21.92"/>
    </reaction>
</comment>
<dbReference type="EMBL" id="AMZH03018790">
    <property type="protein sequence ID" value="RRT41176.1"/>
    <property type="molecule type" value="Genomic_DNA"/>
</dbReference>
<dbReference type="Gene3D" id="3.90.226.10">
    <property type="entry name" value="2-enoyl-CoA Hydratase, Chain A, domain 1"/>
    <property type="match status" value="1"/>
</dbReference>
<feature type="active site" evidence="7">
    <location>
        <position position="153"/>
    </location>
</feature>
<dbReference type="InterPro" id="IPR018215">
    <property type="entry name" value="ClpP_Ser_AS"/>
</dbReference>
<dbReference type="GO" id="GO:0006515">
    <property type="term" value="P:protein quality control for misfolded or incompletely synthesized proteins"/>
    <property type="evidence" value="ECO:0007669"/>
    <property type="project" value="TreeGrafter"/>
</dbReference>
<accession>A0A426XNV8</accession>
<keyword evidence="5" id="KW-0720">Serine protease</keyword>
<dbReference type="SUPFAM" id="SSF52096">
    <property type="entry name" value="ClpP/crotonase"/>
    <property type="match status" value="1"/>
</dbReference>
<comment type="subunit">
    <text evidence="2">Component of the chloroplastic Clp protease core complex.</text>
</comment>
<organism evidence="10 11">
    <name type="scientific">Ensete ventricosum</name>
    <name type="common">Abyssinian banana</name>
    <name type="synonym">Musa ensete</name>
    <dbReference type="NCBI Taxonomy" id="4639"/>
    <lineage>
        <taxon>Eukaryota</taxon>
        <taxon>Viridiplantae</taxon>
        <taxon>Streptophyta</taxon>
        <taxon>Embryophyta</taxon>
        <taxon>Tracheophyta</taxon>
        <taxon>Spermatophyta</taxon>
        <taxon>Magnoliopsida</taxon>
        <taxon>Liliopsida</taxon>
        <taxon>Zingiberales</taxon>
        <taxon>Musaceae</taxon>
        <taxon>Ensete</taxon>
    </lineage>
</organism>
<evidence type="ECO:0000313" key="9">
    <source>
        <dbReference type="EMBL" id="KAJ8506151.1"/>
    </source>
</evidence>
<dbReference type="InterPro" id="IPR001907">
    <property type="entry name" value="ClpP"/>
</dbReference>
<dbReference type="CDD" id="cd07017">
    <property type="entry name" value="S14_ClpP_2"/>
    <property type="match status" value="1"/>
</dbReference>
<gene>
    <name evidence="10" type="ORF">B296_00022876</name>
    <name evidence="9" type="ORF">OPV22_007037</name>
</gene>
<dbReference type="NCBIfam" id="NF009205">
    <property type="entry name" value="PRK12553.1"/>
    <property type="match status" value="1"/>
</dbReference>
<dbReference type="NCBIfam" id="NF001368">
    <property type="entry name" value="PRK00277.1"/>
    <property type="match status" value="1"/>
</dbReference>